<evidence type="ECO:0000313" key="1">
    <source>
        <dbReference type="EMBL" id="CCM65483.1"/>
    </source>
</evidence>
<dbReference type="STRING" id="1229780.BN381_80013"/>
<dbReference type="AlphaFoldDB" id="R4Z426"/>
<accession>R4Z426</accession>
<evidence type="ECO:0000313" key="2">
    <source>
        <dbReference type="Proteomes" id="UP000018291"/>
    </source>
</evidence>
<name>R4Z426_9ACTN</name>
<dbReference type="EMBL" id="CANL01000078">
    <property type="protein sequence ID" value="CCM65483.1"/>
    <property type="molecule type" value="Genomic_DNA"/>
</dbReference>
<organism evidence="1 2">
    <name type="scientific">Candidatus Neomicrothrix parvicella RN1</name>
    <dbReference type="NCBI Taxonomy" id="1229780"/>
    <lineage>
        <taxon>Bacteria</taxon>
        <taxon>Bacillati</taxon>
        <taxon>Actinomycetota</taxon>
        <taxon>Acidimicrobiia</taxon>
        <taxon>Acidimicrobiales</taxon>
        <taxon>Microthrixaceae</taxon>
        <taxon>Candidatus Neomicrothrix</taxon>
    </lineage>
</organism>
<dbReference type="Proteomes" id="UP000018291">
    <property type="component" value="Unassembled WGS sequence"/>
</dbReference>
<protein>
    <submittedName>
        <fullName evidence="1">Uncharacterized protein</fullName>
    </submittedName>
</protein>
<dbReference type="HOGENOM" id="CLU_2068839_0_0_11"/>
<gene>
    <name evidence="1" type="ORF">BN381_80013</name>
</gene>
<keyword evidence="2" id="KW-1185">Reference proteome</keyword>
<reference evidence="1 2" key="1">
    <citation type="journal article" date="2013" name="ISME J.">
        <title>Metabolic model for the filamentous 'Candidatus Microthrix parvicella' based on genomic and metagenomic analyses.</title>
        <authorList>
            <person name="Jon McIlroy S."/>
            <person name="Kristiansen R."/>
            <person name="Albertsen M."/>
            <person name="Michael Karst S."/>
            <person name="Rossetti S."/>
            <person name="Lund Nielsen J."/>
            <person name="Tandoi V."/>
            <person name="James Seviour R."/>
            <person name="Nielsen P.H."/>
        </authorList>
    </citation>
    <scope>NUCLEOTIDE SEQUENCE [LARGE SCALE GENOMIC DNA]</scope>
    <source>
        <strain evidence="1 2">RN1</strain>
    </source>
</reference>
<sequence length="118" mass="13417">MVTQMGFPHAVQPLVSEVNIVEQHRQDFQSELACPREFIEYPTPFLFLMIQIPFDILACKYNQTICTLDLLFDGLREWSHTIIAIAIPDIEVGRQKSLGGQSDPVDIIVGEAQHSLHR</sequence>
<comment type="caution">
    <text evidence="1">The sequence shown here is derived from an EMBL/GenBank/DDBJ whole genome shotgun (WGS) entry which is preliminary data.</text>
</comment>
<proteinExistence type="predicted"/>